<proteinExistence type="predicted"/>
<protein>
    <submittedName>
        <fullName evidence="1">Uncharacterized protein</fullName>
    </submittedName>
</protein>
<accession>A0AC61YPX6</accession>
<reference evidence="1" key="1">
    <citation type="submission" date="2025-02" db="EMBL/GenBank/DDBJ databases">
        <title>Complete genome sequences of 52 Bacillus and Priestia strains isolated from West-African fermentations and 26 reference strains from the DSMZ collection.</title>
        <authorList>
            <person name="Wiedenbein E.S."/>
            <person name="Canoy T.S."/>
            <person name="Hui Y."/>
            <person name="Parkouda C."/>
            <person name="Dawende C."/>
            <person name="Ametefe E."/>
            <person name="Jespersen L."/>
            <person name="Nielsen D.S."/>
        </authorList>
    </citation>
    <scope>NUCLEOTIDE SEQUENCE</scope>
    <source>
        <strain evidence="1">PRO33</strain>
    </source>
</reference>
<dbReference type="Proteomes" id="UP001218488">
    <property type="component" value="Chromosome"/>
</dbReference>
<dbReference type="EMBL" id="CP121752">
    <property type="protein sequence ID" value="WGD97010.2"/>
    <property type="molecule type" value="Genomic_DNA"/>
</dbReference>
<sequence length="55" mass="6271">MTLEREKSIKFGKQPQSNINWRINERLTAMLMESGAVVIKNVAAKCMAVKSYRIS</sequence>
<organism evidence="1 2">
    <name type="scientific">Bacillus safensis</name>
    <dbReference type="NCBI Taxonomy" id="561879"/>
    <lineage>
        <taxon>Bacteria</taxon>
        <taxon>Bacillati</taxon>
        <taxon>Bacillota</taxon>
        <taxon>Bacilli</taxon>
        <taxon>Bacillales</taxon>
        <taxon>Bacillaceae</taxon>
        <taxon>Bacillus</taxon>
    </lineage>
</organism>
<gene>
    <name evidence="1" type="ORF">P5627_14220</name>
</gene>
<evidence type="ECO:0000313" key="2">
    <source>
        <dbReference type="Proteomes" id="UP001218488"/>
    </source>
</evidence>
<name>A0AC61YPX6_BACIA</name>
<evidence type="ECO:0000313" key="1">
    <source>
        <dbReference type="EMBL" id="WGD97010.2"/>
    </source>
</evidence>